<organism evidence="4 5">
    <name type="scientific">Ephemerocybe angulata</name>
    <dbReference type="NCBI Taxonomy" id="980116"/>
    <lineage>
        <taxon>Eukaryota</taxon>
        <taxon>Fungi</taxon>
        <taxon>Dikarya</taxon>
        <taxon>Basidiomycota</taxon>
        <taxon>Agaricomycotina</taxon>
        <taxon>Agaricomycetes</taxon>
        <taxon>Agaricomycetidae</taxon>
        <taxon>Agaricales</taxon>
        <taxon>Agaricineae</taxon>
        <taxon>Psathyrellaceae</taxon>
        <taxon>Ephemerocybe</taxon>
    </lineage>
</organism>
<sequence>MLRRIRHKRGEESLTESRDPERDTYPPSRRQLLTTHREDDPSDADAETLDFRLDAQAWHLYLVEAEREAKERAELWRTGLDSVLIFAALFAGIDSAFVIDVRKDLEADSEQRMLVNIERLLRGQSPADRHIRASSVAMSGLWNMSLYITLFSAMMGVSAKAWLATYVPITTVHDAREAFLRYKIDQHSERWRLREVISGVPLLVQFALFLFLIGLVIQNFNDYVALGFILLTCCALGGILYVLMTIHPWTTPSSPYNTPVSDPLMRLFKGLPSRGKAPPPPPVETDINKGLAQILYKRLIKSPKATYVDEAIAELALPSTKPHSMDYFCKTDTARVVLARVQAYASMKTVDADVRDSNIRNHILVFLRFLEQYEVGNTQEYRVLSEVLDELSSSDQNENPFSSVKSLPDDMGPLLFSLQLHLHARDVPKRIDSPIGNPTLTLPGWADSLSLEQISGPAQLHFKVAASRVIHQKEEDSWKTFCVKAIRFYLERSMSSMLSDEGPYLAHAETNIGASDQEALRCLLKLCQTSISEWRRIPIDVLHDWHPGVKFDLGAQAHSSTLQYLIWNLKAKGTNLAHPMRMLLHQQARDKGVLSALSAYLQEPGNERVLEDIAKEAVFNEKGARNDAIALLTTVSQNDDATKDFLLGALEKSLPRLFSGVGYPGSDPWIEIVRFKDAISQLPESPFSPSASKLNITLQGFRFTDYPPKELGTGVEIQQQPYLLQSIAESRALPHTLEYVHNYLRSTKVETKLTLDILDAVVRKLEVKGHLGGEELKLCSIMTLTDETVQHFAEKRLQPMLTNLRTERFRNQSPLRLLRALYSGRHRTLAYHTNGCFVDDVVNLLCDKLNKSDLLDMPEEAVELLPLLLEALMEGTDIEGRSGPPSAGVQYIASSLNFVLGRLEDLSKEGLNPKTNLALLRILSLISMDPEMVQILRRLSQASHTNAQDASTSGHLMVLERLIYDRRFENETTDYIMIILAGHYMRFLNIYNRPEKKFGATILTGLWCMYGQKEYIPDGGKHKILADWFKAAVLGPNASALEVENWAARCRLWIAEAEAKDVRRVTSSTTLSSHFHDQHAGEISIDR</sequence>
<comment type="caution">
    <text evidence="4">The sequence shown here is derived from an EMBL/GenBank/DDBJ whole genome shotgun (WGS) entry which is preliminary data.</text>
</comment>
<keyword evidence="2" id="KW-1133">Transmembrane helix</keyword>
<accession>A0A8H6IG87</accession>
<evidence type="ECO:0000313" key="5">
    <source>
        <dbReference type="Proteomes" id="UP000521943"/>
    </source>
</evidence>
<reference evidence="4 5" key="1">
    <citation type="submission" date="2020-07" db="EMBL/GenBank/DDBJ databases">
        <title>Comparative genomics of pyrophilous fungi reveals a link between fire events and developmental genes.</title>
        <authorList>
            <consortium name="DOE Joint Genome Institute"/>
            <person name="Steindorff A.S."/>
            <person name="Carver A."/>
            <person name="Calhoun S."/>
            <person name="Stillman K."/>
            <person name="Liu H."/>
            <person name="Lipzen A."/>
            <person name="Pangilinan J."/>
            <person name="Labutti K."/>
            <person name="Bruns T.D."/>
            <person name="Grigoriev I.V."/>
        </authorList>
    </citation>
    <scope>NUCLEOTIDE SEQUENCE [LARGE SCALE GENOMIC DNA]</scope>
    <source>
        <strain evidence="4 5">CBS 144469</strain>
    </source>
</reference>
<dbReference type="AlphaFoldDB" id="A0A8H6IG87"/>
<feature type="transmembrane region" description="Helical" evidence="2">
    <location>
        <begin position="223"/>
        <end position="244"/>
    </location>
</feature>
<feature type="transmembrane region" description="Helical" evidence="2">
    <location>
        <begin position="144"/>
        <end position="163"/>
    </location>
</feature>
<evidence type="ECO:0000256" key="2">
    <source>
        <dbReference type="SAM" id="Phobius"/>
    </source>
</evidence>
<dbReference type="OrthoDB" id="3000887at2759"/>
<keyword evidence="5" id="KW-1185">Reference proteome</keyword>
<dbReference type="InterPro" id="IPR045338">
    <property type="entry name" value="DUF6535"/>
</dbReference>
<dbReference type="EMBL" id="JACGCI010000005">
    <property type="protein sequence ID" value="KAF6763602.1"/>
    <property type="molecule type" value="Genomic_DNA"/>
</dbReference>
<keyword evidence="2" id="KW-0812">Transmembrane</keyword>
<protein>
    <recommendedName>
        <fullName evidence="3">DUF6535 domain-containing protein</fullName>
    </recommendedName>
</protein>
<gene>
    <name evidence="4" type="ORF">DFP72DRAFT_479251</name>
</gene>
<name>A0A8H6IG87_9AGAR</name>
<feature type="transmembrane region" description="Helical" evidence="2">
    <location>
        <begin position="196"/>
        <end position="217"/>
    </location>
</feature>
<dbReference type="Pfam" id="PF20153">
    <property type="entry name" value="DUF6535"/>
    <property type="match status" value="1"/>
</dbReference>
<keyword evidence="2" id="KW-0472">Membrane</keyword>
<feature type="region of interest" description="Disordered" evidence="1">
    <location>
        <begin position="1"/>
        <end position="44"/>
    </location>
</feature>
<evidence type="ECO:0000256" key="1">
    <source>
        <dbReference type="SAM" id="MobiDB-lite"/>
    </source>
</evidence>
<feature type="compositionally biased region" description="Basic and acidic residues" evidence="1">
    <location>
        <begin position="9"/>
        <end position="24"/>
    </location>
</feature>
<feature type="domain" description="DUF6535" evidence="3">
    <location>
        <begin position="58"/>
        <end position="220"/>
    </location>
</feature>
<evidence type="ECO:0000313" key="4">
    <source>
        <dbReference type="EMBL" id="KAF6763602.1"/>
    </source>
</evidence>
<proteinExistence type="predicted"/>
<dbReference type="Proteomes" id="UP000521943">
    <property type="component" value="Unassembled WGS sequence"/>
</dbReference>
<evidence type="ECO:0000259" key="3">
    <source>
        <dbReference type="Pfam" id="PF20153"/>
    </source>
</evidence>